<dbReference type="SMART" id="SM00065">
    <property type="entry name" value="GAF"/>
    <property type="match status" value="1"/>
</dbReference>
<dbReference type="PROSITE" id="PS50883">
    <property type="entry name" value="EAL"/>
    <property type="match status" value="1"/>
</dbReference>
<dbReference type="SUPFAM" id="SSF55781">
    <property type="entry name" value="GAF domain-like"/>
    <property type="match status" value="1"/>
</dbReference>
<accession>A0ABU3KMI8</accession>
<sequence>MTSTLESALLRLARKQSASPHEDFTETLSRSLHAIRTHLNMEVGFISEFVNDRRYFRYVDADNRDAVICVGQSDALEDSFCQRVVDGRLPGLLTDACLHPEALTLPVTRALPVGAHLSAPIRLSNGRVFGTLCCFSARADHSLNGRDIAMLQVVSDMLAGHIEARLLEQRAQTDIESRIALAMEPDHMRSVYQPIWDLTQQRLVGFEALTRFQCGPAQSPEQWFMEATQADLGTVMEIHAIECAVQALHHLPEGIYLAINASPRTVVSPELSQLLAGLPLDRLVLEITEHEVVDATMYSRIAHITRSLRDAGLRVAVDDAGAGYASFKHILHLAPDIIKLDVSMTRGIDRDLSRQALAAALVRFAESTHGRLVAEGVETDAEIDTLRQLGVGLAQGYALGKPMPLEQALHLTRTPSQQT</sequence>
<dbReference type="PANTHER" id="PTHR33121">
    <property type="entry name" value="CYCLIC DI-GMP PHOSPHODIESTERASE PDEF"/>
    <property type="match status" value="1"/>
</dbReference>
<dbReference type="Gene3D" id="3.20.20.450">
    <property type="entry name" value="EAL domain"/>
    <property type="match status" value="1"/>
</dbReference>
<dbReference type="Gene3D" id="3.30.450.40">
    <property type="match status" value="1"/>
</dbReference>
<dbReference type="Pfam" id="PF01590">
    <property type="entry name" value="GAF"/>
    <property type="match status" value="1"/>
</dbReference>
<protein>
    <submittedName>
        <fullName evidence="2">EAL domain-containing protein</fullName>
    </submittedName>
</protein>
<evidence type="ECO:0000259" key="1">
    <source>
        <dbReference type="PROSITE" id="PS50883"/>
    </source>
</evidence>
<gene>
    <name evidence="2" type="ORF">RAE19_09920</name>
</gene>
<organism evidence="2 3">
    <name type="scientific">Rhodoferax potami</name>
    <dbReference type="NCBI Taxonomy" id="3068338"/>
    <lineage>
        <taxon>Bacteria</taxon>
        <taxon>Pseudomonadati</taxon>
        <taxon>Pseudomonadota</taxon>
        <taxon>Betaproteobacteria</taxon>
        <taxon>Burkholderiales</taxon>
        <taxon>Comamonadaceae</taxon>
        <taxon>Rhodoferax</taxon>
    </lineage>
</organism>
<dbReference type="SUPFAM" id="SSF141868">
    <property type="entry name" value="EAL domain-like"/>
    <property type="match status" value="1"/>
</dbReference>
<dbReference type="Proteomes" id="UP001321700">
    <property type="component" value="Unassembled WGS sequence"/>
</dbReference>
<dbReference type="CDD" id="cd01948">
    <property type="entry name" value="EAL"/>
    <property type="match status" value="1"/>
</dbReference>
<dbReference type="Pfam" id="PF00563">
    <property type="entry name" value="EAL"/>
    <property type="match status" value="1"/>
</dbReference>
<proteinExistence type="predicted"/>
<dbReference type="InterPro" id="IPR029016">
    <property type="entry name" value="GAF-like_dom_sf"/>
</dbReference>
<evidence type="ECO:0000313" key="2">
    <source>
        <dbReference type="EMBL" id="MDT7519025.1"/>
    </source>
</evidence>
<evidence type="ECO:0000313" key="3">
    <source>
        <dbReference type="Proteomes" id="UP001321700"/>
    </source>
</evidence>
<feature type="domain" description="EAL" evidence="1">
    <location>
        <begin position="172"/>
        <end position="416"/>
    </location>
</feature>
<dbReference type="InterPro" id="IPR035919">
    <property type="entry name" value="EAL_sf"/>
</dbReference>
<dbReference type="InterPro" id="IPR003018">
    <property type="entry name" value="GAF"/>
</dbReference>
<comment type="caution">
    <text evidence="2">The sequence shown here is derived from an EMBL/GenBank/DDBJ whole genome shotgun (WGS) entry which is preliminary data.</text>
</comment>
<dbReference type="InterPro" id="IPR050706">
    <property type="entry name" value="Cyclic-di-GMP_PDE-like"/>
</dbReference>
<dbReference type="EMBL" id="JAVBIK010000001">
    <property type="protein sequence ID" value="MDT7519025.1"/>
    <property type="molecule type" value="Genomic_DNA"/>
</dbReference>
<dbReference type="InterPro" id="IPR001633">
    <property type="entry name" value="EAL_dom"/>
</dbReference>
<keyword evidence="3" id="KW-1185">Reference proteome</keyword>
<dbReference type="RefSeq" id="WP_313874734.1">
    <property type="nucleotide sequence ID" value="NZ_JAVBIK010000001.1"/>
</dbReference>
<name>A0ABU3KMI8_9BURK</name>
<dbReference type="PANTHER" id="PTHR33121:SF15">
    <property type="entry name" value="BLUE LIGHT- AND TEMPERATURE-REGULATED ANTIREPRESSOR BLUF"/>
    <property type="match status" value="1"/>
</dbReference>
<reference evidence="2 3" key="1">
    <citation type="submission" date="2023-08" db="EMBL/GenBank/DDBJ databases">
        <title>Rhodoferax potami sp. nov. and Rhodoferax mekongensis sp. nov., isolated from the Mekong River in Thailand.</title>
        <authorList>
            <person name="Kitikhun S."/>
            <person name="Charoenyingcharoen P."/>
            <person name="Siriarchawattana P."/>
            <person name="Likhitrattanapisal S."/>
            <person name="Nilsakha T."/>
            <person name="Chanpet A."/>
            <person name="Rattanawaree P."/>
            <person name="Ingsriswang S."/>
        </authorList>
    </citation>
    <scope>NUCLEOTIDE SEQUENCE [LARGE SCALE GENOMIC DNA]</scope>
    <source>
        <strain evidence="2 3">TBRC 17660</strain>
    </source>
</reference>
<dbReference type="SMART" id="SM00052">
    <property type="entry name" value="EAL"/>
    <property type="match status" value="1"/>
</dbReference>